<sequence>MDAGYSVQRVAGVSAGSVVGAILAAASKGSQLTARRSRSSRCLCRCASGATRGRPCRRICGGLLRQTSMYRGDFAYEWVRSELKISA</sequence>
<accession>X8C9R1</accession>
<evidence type="ECO:0000313" key="2">
    <source>
        <dbReference type="EMBL" id="EUA52193.1"/>
    </source>
</evidence>
<proteinExistence type="predicted"/>
<organism evidence="2">
    <name type="scientific">Mycobacterium xenopi 4042</name>
    <dbReference type="NCBI Taxonomy" id="1299334"/>
    <lineage>
        <taxon>Bacteria</taxon>
        <taxon>Bacillati</taxon>
        <taxon>Actinomycetota</taxon>
        <taxon>Actinomycetes</taxon>
        <taxon>Mycobacteriales</taxon>
        <taxon>Mycobacteriaceae</taxon>
        <taxon>Mycobacterium</taxon>
    </lineage>
</organism>
<dbReference type="AlphaFoldDB" id="X8C9R1"/>
<gene>
    <name evidence="2" type="ORF">I553_2379</name>
</gene>
<dbReference type="InterPro" id="IPR016035">
    <property type="entry name" value="Acyl_Trfase/lysoPLipase"/>
</dbReference>
<keyword evidence="1" id="KW-1133">Transmembrane helix</keyword>
<comment type="caution">
    <text evidence="2">The sequence shown here is derived from an EMBL/GenBank/DDBJ whole genome shotgun (WGS) entry which is preliminary data.</text>
</comment>
<dbReference type="EMBL" id="JAOB01000033">
    <property type="protein sequence ID" value="EUA52193.1"/>
    <property type="molecule type" value="Genomic_DNA"/>
</dbReference>
<dbReference type="SUPFAM" id="SSF52151">
    <property type="entry name" value="FabD/lysophospholipase-like"/>
    <property type="match status" value="1"/>
</dbReference>
<name>X8C9R1_MYCXE</name>
<evidence type="ECO:0008006" key="3">
    <source>
        <dbReference type="Google" id="ProtNLM"/>
    </source>
</evidence>
<reference evidence="2" key="1">
    <citation type="submission" date="2014-01" db="EMBL/GenBank/DDBJ databases">
        <authorList>
            <person name="Brown-Elliot B."/>
            <person name="Wallace R."/>
            <person name="Lenaerts A."/>
            <person name="Ordway D."/>
            <person name="DeGroote M.A."/>
            <person name="Parker T."/>
            <person name="Sizemore C."/>
            <person name="Tallon L.J."/>
            <person name="Sadzewicz L.K."/>
            <person name="Sengamalay N."/>
            <person name="Fraser C.M."/>
            <person name="Hine E."/>
            <person name="Shefchek K.A."/>
            <person name="Das S.P."/>
            <person name="Tettelin H."/>
        </authorList>
    </citation>
    <scope>NUCLEOTIDE SEQUENCE [LARGE SCALE GENOMIC DNA]</scope>
    <source>
        <strain evidence="2">4042</strain>
    </source>
</reference>
<keyword evidence="1" id="KW-0812">Transmembrane</keyword>
<dbReference type="PATRIC" id="fig|1299334.3.peg.3495"/>
<evidence type="ECO:0000256" key="1">
    <source>
        <dbReference type="SAM" id="Phobius"/>
    </source>
</evidence>
<protein>
    <recommendedName>
        <fullName evidence="3">Patatin-like phospholipase family protein</fullName>
    </recommendedName>
</protein>
<feature type="transmembrane region" description="Helical" evidence="1">
    <location>
        <begin position="6"/>
        <end position="26"/>
    </location>
</feature>
<keyword evidence="1" id="KW-0472">Membrane</keyword>